<evidence type="ECO:0000256" key="3">
    <source>
        <dbReference type="RuleBase" id="RU003707"/>
    </source>
</evidence>
<name>A0A316J5N9_9HYPH</name>
<dbReference type="EMBL" id="QGDB01000009">
    <property type="protein sequence ID" value="PWL16478.1"/>
    <property type="molecule type" value="Genomic_DNA"/>
</dbReference>
<gene>
    <name evidence="4" type="ORF">DKP76_16930</name>
</gene>
<dbReference type="InterPro" id="IPR014748">
    <property type="entry name" value="Enoyl-CoA_hydra_C"/>
</dbReference>
<dbReference type="PANTHER" id="PTHR11941:SF54">
    <property type="entry name" value="ENOYL-COA HYDRATASE, MITOCHONDRIAL"/>
    <property type="match status" value="1"/>
</dbReference>
<dbReference type="Gene3D" id="3.90.226.10">
    <property type="entry name" value="2-enoyl-CoA Hydratase, Chain A, domain 1"/>
    <property type="match status" value="1"/>
</dbReference>
<evidence type="ECO:0000256" key="1">
    <source>
        <dbReference type="ARBA" id="ARBA00005254"/>
    </source>
</evidence>
<dbReference type="CDD" id="cd06558">
    <property type="entry name" value="crotonase-like"/>
    <property type="match status" value="1"/>
</dbReference>
<dbReference type="AlphaFoldDB" id="A0A316J5N9"/>
<keyword evidence="5" id="KW-1185">Reference proteome</keyword>
<dbReference type="PANTHER" id="PTHR11941">
    <property type="entry name" value="ENOYL-COA HYDRATASE-RELATED"/>
    <property type="match status" value="1"/>
</dbReference>
<keyword evidence="2" id="KW-0456">Lyase</keyword>
<dbReference type="RefSeq" id="WP_109707860.1">
    <property type="nucleotide sequence ID" value="NZ_QGDB01000009.1"/>
</dbReference>
<dbReference type="PROSITE" id="PS00166">
    <property type="entry name" value="ENOYL_COA_HYDRATASE"/>
    <property type="match status" value="1"/>
</dbReference>
<protein>
    <submittedName>
        <fullName evidence="4">Enoyl-CoA hydratase</fullName>
    </submittedName>
</protein>
<accession>A0A316J5N9</accession>
<dbReference type="Pfam" id="PF00378">
    <property type="entry name" value="ECH_1"/>
    <property type="match status" value="1"/>
</dbReference>
<dbReference type="InterPro" id="IPR018376">
    <property type="entry name" value="Enoyl-CoA_hyd/isom_CS"/>
</dbReference>
<sequence length="261" mass="27905">MADHLDIEVSEGIATIMMNRPEKLNSFTYDMLGQWIEAIAETGRRDDVRVAILTGAGRAFSTGGDINGFNAVAASTPSEIKAEVTHMQGLTRVLAEFEKPLIAAINGFATGGGLDIALACDIRFAAESARMAETYVRMGLVPGGGGAYLLPRIVGTARALEMLLSAEQISAAEAERIGLVNHVYPDGELMVRTREFARKIASGAPISVQMIKKLVRYGADKDLSTALELAAGGLAVVRKTEDHQEAVAAFKEKRIPVFKGK</sequence>
<reference evidence="4 5" key="1">
    <citation type="submission" date="2018-05" db="EMBL/GenBank/DDBJ databases">
        <title>Comparative genomic sequence analysis between strain HN4 and CCM 8460T (Falsochrobactrum ovis) will provide more evidence to prove that HN4 is a new species of Falsochrobactrum.</title>
        <authorList>
            <person name="Lyu W."/>
            <person name="Sun L."/>
            <person name="Yao L."/>
        </authorList>
    </citation>
    <scope>NUCLEOTIDE SEQUENCE [LARGE SCALE GENOMIC DNA]</scope>
    <source>
        <strain evidence="4 5">HN4</strain>
    </source>
</reference>
<evidence type="ECO:0000313" key="4">
    <source>
        <dbReference type="EMBL" id="PWL16478.1"/>
    </source>
</evidence>
<dbReference type="GO" id="GO:0016829">
    <property type="term" value="F:lyase activity"/>
    <property type="evidence" value="ECO:0007669"/>
    <property type="project" value="UniProtKB-KW"/>
</dbReference>
<dbReference type="Gene3D" id="1.10.12.10">
    <property type="entry name" value="Lyase 2-enoyl-coa Hydratase, Chain A, domain 2"/>
    <property type="match status" value="1"/>
</dbReference>
<evidence type="ECO:0000256" key="2">
    <source>
        <dbReference type="ARBA" id="ARBA00023239"/>
    </source>
</evidence>
<dbReference type="InterPro" id="IPR029045">
    <property type="entry name" value="ClpP/crotonase-like_dom_sf"/>
</dbReference>
<comment type="similarity">
    <text evidence="1 3">Belongs to the enoyl-CoA hydratase/isomerase family.</text>
</comment>
<evidence type="ECO:0000313" key="5">
    <source>
        <dbReference type="Proteomes" id="UP000245865"/>
    </source>
</evidence>
<dbReference type="Proteomes" id="UP000245865">
    <property type="component" value="Unassembled WGS sequence"/>
</dbReference>
<comment type="caution">
    <text evidence="4">The sequence shown here is derived from an EMBL/GenBank/DDBJ whole genome shotgun (WGS) entry which is preliminary data.</text>
</comment>
<dbReference type="GO" id="GO:0006635">
    <property type="term" value="P:fatty acid beta-oxidation"/>
    <property type="evidence" value="ECO:0007669"/>
    <property type="project" value="TreeGrafter"/>
</dbReference>
<proteinExistence type="inferred from homology"/>
<dbReference type="OrthoDB" id="7332872at2"/>
<dbReference type="SUPFAM" id="SSF52096">
    <property type="entry name" value="ClpP/crotonase"/>
    <property type="match status" value="1"/>
</dbReference>
<organism evidence="4 5">
    <name type="scientific">Falsochrobactrum shanghaiense</name>
    <dbReference type="NCBI Taxonomy" id="2201899"/>
    <lineage>
        <taxon>Bacteria</taxon>
        <taxon>Pseudomonadati</taxon>
        <taxon>Pseudomonadota</taxon>
        <taxon>Alphaproteobacteria</taxon>
        <taxon>Hyphomicrobiales</taxon>
        <taxon>Brucellaceae</taxon>
        <taxon>Falsochrobactrum</taxon>
    </lineage>
</organism>
<dbReference type="InterPro" id="IPR001753">
    <property type="entry name" value="Enoyl-CoA_hydra/iso"/>
</dbReference>